<dbReference type="EMBL" id="LR699554">
    <property type="protein sequence ID" value="VVD33586.1"/>
    <property type="molecule type" value="Genomic_DNA"/>
</dbReference>
<keyword evidence="2" id="KW-1185">Reference proteome</keyword>
<evidence type="ECO:0000313" key="2">
    <source>
        <dbReference type="Proteomes" id="UP000325811"/>
    </source>
</evidence>
<organism evidence="1 2">
    <name type="scientific">Paraburkholderia dioscoreae</name>
    <dbReference type="NCBI Taxonomy" id="2604047"/>
    <lineage>
        <taxon>Bacteria</taxon>
        <taxon>Pseudomonadati</taxon>
        <taxon>Pseudomonadota</taxon>
        <taxon>Betaproteobacteria</taxon>
        <taxon>Burkholderiales</taxon>
        <taxon>Burkholderiaceae</taxon>
        <taxon>Paraburkholderia</taxon>
    </lineage>
</organism>
<dbReference type="AlphaFoldDB" id="A0A5Q4Z3J0"/>
<protein>
    <submittedName>
        <fullName evidence="1">Uncharacterized protein</fullName>
    </submittedName>
</protein>
<proteinExistence type="predicted"/>
<name>A0A5Q4Z3J0_9BURK</name>
<dbReference type="Proteomes" id="UP000325811">
    <property type="component" value="Chromosome II"/>
</dbReference>
<dbReference type="KEGG" id="pdio:PDMSB3_2302.1"/>
<sequence length="78" mass="8771">MNEVCAHWMPSSFGVYTSLYHLVSLYNLFKIQSNLGDSGLCLAGTSNELVHFKHFVTPVTSTCEHRARAVARLIQQPF</sequence>
<accession>A0A5Q4Z3J0</accession>
<reference evidence="1 2" key="1">
    <citation type="submission" date="2019-08" db="EMBL/GenBank/DDBJ databases">
        <authorList>
            <person name="Herpell B J."/>
        </authorList>
    </citation>
    <scope>NUCLEOTIDE SEQUENCE [LARGE SCALE GENOMIC DNA]</scope>
    <source>
        <strain evidence="2">Msb3</strain>
    </source>
</reference>
<gene>
    <name evidence="1" type="ORF">PDMSB3_2302</name>
</gene>
<evidence type="ECO:0000313" key="1">
    <source>
        <dbReference type="EMBL" id="VVD33586.1"/>
    </source>
</evidence>